<name>A0ABQ1MTJ7_9BACT</name>
<sequence>MDSTEVAKQENIQRMTSNENTAIVIDNENDAKFLMKATEMQLEKISLGKLAQQKGNSAEVKAFGKMMEDEHNASLTEIRTLAQSKSISIPTTVSEDSKDHYDDLNEETDNDFGKSYSKMMVDQHEDAIDLYEDAIEDTEDPKIKAWATKKLATLRTHLERAKQFKDKNDNLNS</sequence>
<dbReference type="Pfam" id="PF13628">
    <property type="entry name" value="DUF4142"/>
    <property type="match status" value="1"/>
</dbReference>
<dbReference type="InterPro" id="IPR025419">
    <property type="entry name" value="DUF4142"/>
</dbReference>
<comment type="caution">
    <text evidence="3">The sequence shown here is derived from an EMBL/GenBank/DDBJ whole genome shotgun (WGS) entry which is preliminary data.</text>
</comment>
<evidence type="ECO:0000313" key="3">
    <source>
        <dbReference type="EMBL" id="GGC46274.1"/>
    </source>
</evidence>
<dbReference type="PANTHER" id="PTHR38593">
    <property type="entry name" value="BLR2558 PROTEIN"/>
    <property type="match status" value="1"/>
</dbReference>
<evidence type="ECO:0000256" key="1">
    <source>
        <dbReference type="SAM" id="MobiDB-lite"/>
    </source>
</evidence>
<evidence type="ECO:0000259" key="2">
    <source>
        <dbReference type="Pfam" id="PF13628"/>
    </source>
</evidence>
<dbReference type="InterPro" id="IPR012347">
    <property type="entry name" value="Ferritin-like"/>
</dbReference>
<dbReference type="EMBL" id="BMFD01000009">
    <property type="protein sequence ID" value="GGC46274.1"/>
    <property type="molecule type" value="Genomic_DNA"/>
</dbReference>
<feature type="domain" description="DUF4142" evidence="2">
    <location>
        <begin position="29"/>
        <end position="163"/>
    </location>
</feature>
<organism evidence="3 4">
    <name type="scientific">Belliella aquatica</name>
    <dbReference type="NCBI Taxonomy" id="1323734"/>
    <lineage>
        <taxon>Bacteria</taxon>
        <taxon>Pseudomonadati</taxon>
        <taxon>Bacteroidota</taxon>
        <taxon>Cytophagia</taxon>
        <taxon>Cytophagales</taxon>
        <taxon>Cyclobacteriaceae</taxon>
        <taxon>Belliella</taxon>
    </lineage>
</organism>
<dbReference type="Gene3D" id="1.20.1260.10">
    <property type="match status" value="1"/>
</dbReference>
<evidence type="ECO:0000313" key="4">
    <source>
        <dbReference type="Proteomes" id="UP000635885"/>
    </source>
</evidence>
<accession>A0ABQ1MTJ7</accession>
<dbReference type="Proteomes" id="UP000635885">
    <property type="component" value="Unassembled WGS sequence"/>
</dbReference>
<gene>
    <name evidence="3" type="ORF">GCM10010993_26100</name>
</gene>
<keyword evidence="4" id="KW-1185">Reference proteome</keyword>
<dbReference type="PANTHER" id="PTHR38593:SF1">
    <property type="entry name" value="BLR2558 PROTEIN"/>
    <property type="match status" value="1"/>
</dbReference>
<reference evidence="4" key="1">
    <citation type="journal article" date="2019" name="Int. J. Syst. Evol. Microbiol.">
        <title>The Global Catalogue of Microorganisms (GCM) 10K type strain sequencing project: providing services to taxonomists for standard genome sequencing and annotation.</title>
        <authorList>
            <consortium name="The Broad Institute Genomics Platform"/>
            <consortium name="The Broad Institute Genome Sequencing Center for Infectious Disease"/>
            <person name="Wu L."/>
            <person name="Ma J."/>
        </authorList>
    </citation>
    <scope>NUCLEOTIDE SEQUENCE [LARGE SCALE GENOMIC DNA]</scope>
    <source>
        <strain evidence="4">CGMCC 1.12479</strain>
    </source>
</reference>
<dbReference type="RefSeq" id="WP_188443538.1">
    <property type="nucleotide sequence ID" value="NZ_BMFD01000009.1"/>
</dbReference>
<protein>
    <recommendedName>
        <fullName evidence="2">DUF4142 domain-containing protein</fullName>
    </recommendedName>
</protein>
<feature type="region of interest" description="Disordered" evidence="1">
    <location>
        <begin position="87"/>
        <end position="109"/>
    </location>
</feature>
<proteinExistence type="predicted"/>